<reference evidence="2" key="1">
    <citation type="submission" date="2021-12" db="EMBL/GenBank/DDBJ databases">
        <authorList>
            <person name="Martin H S."/>
        </authorList>
    </citation>
    <scope>NUCLEOTIDE SEQUENCE</scope>
</reference>
<feature type="transmembrane region" description="Helical" evidence="1">
    <location>
        <begin position="30"/>
        <end position="49"/>
    </location>
</feature>
<organism evidence="2 3">
    <name type="scientific">Brenthis ino</name>
    <name type="common">lesser marbled fritillary</name>
    <dbReference type="NCBI Taxonomy" id="405034"/>
    <lineage>
        <taxon>Eukaryota</taxon>
        <taxon>Metazoa</taxon>
        <taxon>Ecdysozoa</taxon>
        <taxon>Arthropoda</taxon>
        <taxon>Hexapoda</taxon>
        <taxon>Insecta</taxon>
        <taxon>Pterygota</taxon>
        <taxon>Neoptera</taxon>
        <taxon>Endopterygota</taxon>
        <taxon>Lepidoptera</taxon>
        <taxon>Glossata</taxon>
        <taxon>Ditrysia</taxon>
        <taxon>Papilionoidea</taxon>
        <taxon>Nymphalidae</taxon>
        <taxon>Heliconiinae</taxon>
        <taxon>Argynnini</taxon>
        <taxon>Brenthis</taxon>
    </lineage>
</organism>
<gene>
    <name evidence="2" type="ORF">BINO364_LOCUS5645</name>
</gene>
<dbReference type="Proteomes" id="UP000838878">
    <property type="component" value="Chromosome 13"/>
</dbReference>
<feature type="transmembrane region" description="Helical" evidence="1">
    <location>
        <begin position="101"/>
        <end position="126"/>
    </location>
</feature>
<keyword evidence="1" id="KW-0812">Transmembrane</keyword>
<sequence>MCWSLCASILAYGRLVFLVTGKISYGKRKAAAFSYGTLSILLIVVKIVIPNIFGLRDNLEAALAGAYFLVTLNLLIIVKVMSSVVPCCKKRILRTGGTRTLSLIGIAILSDVVISIAILVPFLAYFDLLFDYRLIPHAIIVLFNRSSIEYFKKQRERRKKRAVQDTEL</sequence>
<evidence type="ECO:0000313" key="2">
    <source>
        <dbReference type="EMBL" id="CAH0719279.1"/>
    </source>
</evidence>
<feature type="non-terminal residue" evidence="2">
    <location>
        <position position="168"/>
    </location>
</feature>
<accession>A0A8J9Y6L4</accession>
<proteinExistence type="predicted"/>
<keyword evidence="1" id="KW-0472">Membrane</keyword>
<dbReference type="EMBL" id="OV170233">
    <property type="protein sequence ID" value="CAH0719279.1"/>
    <property type="molecule type" value="Genomic_DNA"/>
</dbReference>
<keyword evidence="3" id="KW-1185">Reference proteome</keyword>
<keyword evidence="1" id="KW-1133">Transmembrane helix</keyword>
<evidence type="ECO:0000256" key="1">
    <source>
        <dbReference type="SAM" id="Phobius"/>
    </source>
</evidence>
<evidence type="ECO:0000313" key="3">
    <source>
        <dbReference type="Proteomes" id="UP000838878"/>
    </source>
</evidence>
<feature type="transmembrane region" description="Helical" evidence="1">
    <location>
        <begin position="61"/>
        <end position="80"/>
    </location>
</feature>
<dbReference type="AlphaFoldDB" id="A0A8J9Y6L4"/>
<protein>
    <submittedName>
        <fullName evidence="2">Uncharacterized protein</fullName>
    </submittedName>
</protein>
<feature type="transmembrane region" description="Helical" evidence="1">
    <location>
        <begin position="132"/>
        <end position="151"/>
    </location>
</feature>
<dbReference type="OrthoDB" id="7466972at2759"/>
<name>A0A8J9Y6L4_9NEOP</name>